<dbReference type="InterPro" id="IPR018979">
    <property type="entry name" value="FERM_N"/>
</dbReference>
<dbReference type="InterPro" id="IPR052074">
    <property type="entry name" value="NonRcpt_TyrProt_Phosphatase"/>
</dbReference>
<feature type="domain" description="FERM" evidence="2">
    <location>
        <begin position="159"/>
        <end position="439"/>
    </location>
</feature>
<evidence type="ECO:0000313" key="3">
    <source>
        <dbReference type="EMBL" id="KAF7464794.1"/>
    </source>
</evidence>
<evidence type="ECO:0000313" key="5">
    <source>
        <dbReference type="Proteomes" id="UP000335636"/>
    </source>
</evidence>
<dbReference type="Pfam" id="PF09379">
    <property type="entry name" value="FERM_N"/>
    <property type="match status" value="1"/>
</dbReference>
<dbReference type="Proteomes" id="UP000662637">
    <property type="component" value="Unassembled WGS sequence"/>
</dbReference>
<dbReference type="PANTHER" id="PTHR46900">
    <property type="entry name" value="TYROSINE-PROTEIN PHOSPHATASE NON-RECEPTOR TYPE 13"/>
    <property type="match status" value="1"/>
</dbReference>
<sequence>MCDDFGSQMERRVVEESTCMQQSRSYLLRKRLQGTSSESPMTPALECLNLRRAKLLHMVAFMAWKHDCIKYLPPLNPASTLAGTFPHDQQEGQRLSSRSVLLAEAGSSQLAAPSQRNFLQRKKKFSRPEFLLLAGEAPVTLHLPGSVVTKKGKSYLALRDLCVVLLSGQCLEVKCDIESTVGAVFNAVMSFINLGEITYFGLAYLKGKEFFFLNNETRLCKIAPEGWREQLLKTSMDTFTLFLRIKFFVSHCGLLQDSLTRHQFYLQLRKDILEERLHCNDETLLQLGVLALQAEFGNYPKEVVQTPPLSGAPFRGEGKRRPRRSPTAGREESSGAGKKPGASLMVPPPPPSRGGAVRGQLGRSLGPLLLLLALGHTWTYRENSEDSDREICSENKISTTKYPCLKSSGELTTCYSGNVKGIREARALLCVIEWAGGGG</sequence>
<feature type="region of interest" description="Disordered" evidence="1">
    <location>
        <begin position="303"/>
        <end position="359"/>
    </location>
</feature>
<name>A0A5E4BL74_MARMO</name>
<evidence type="ECO:0000313" key="4">
    <source>
        <dbReference type="EMBL" id="VTJ69402.1"/>
    </source>
</evidence>
<dbReference type="PANTHER" id="PTHR46900:SF4">
    <property type="entry name" value="FERM AND PDZ DOMAIN CONTAINING 2"/>
    <property type="match status" value="1"/>
</dbReference>
<dbReference type="PRINTS" id="PR00935">
    <property type="entry name" value="BAND41"/>
</dbReference>
<dbReference type="Gene3D" id="3.10.20.90">
    <property type="entry name" value="Phosphatidylinositol 3-kinase Catalytic Subunit, Chain A, domain 1"/>
    <property type="match status" value="1"/>
</dbReference>
<evidence type="ECO:0000256" key="1">
    <source>
        <dbReference type="SAM" id="MobiDB-lite"/>
    </source>
</evidence>
<reference evidence="4 5" key="1">
    <citation type="submission" date="2019-04" db="EMBL/GenBank/DDBJ databases">
        <authorList>
            <person name="Alioto T."/>
            <person name="Alioto T."/>
        </authorList>
    </citation>
    <scope>NUCLEOTIDE SEQUENCE [LARGE SCALE GENOMIC DNA]</scope>
</reference>
<dbReference type="EMBL" id="WJEC01007989">
    <property type="protein sequence ID" value="KAF7464794.1"/>
    <property type="molecule type" value="Genomic_DNA"/>
</dbReference>
<gene>
    <name evidence="3" type="ORF">GHT09_005681</name>
    <name evidence="4" type="ORF">MONAX_5E027974</name>
</gene>
<dbReference type="CDD" id="cd14473">
    <property type="entry name" value="FERM_B-lobe"/>
    <property type="match status" value="1"/>
</dbReference>
<proteinExistence type="predicted"/>
<protein>
    <recommendedName>
        <fullName evidence="2">FERM domain-containing protein</fullName>
    </recommendedName>
</protein>
<dbReference type="InterPro" id="IPR019748">
    <property type="entry name" value="FERM_central"/>
</dbReference>
<dbReference type="Pfam" id="PF00373">
    <property type="entry name" value="FERM_M"/>
    <property type="match status" value="1"/>
</dbReference>
<dbReference type="EMBL" id="CABDUW010000460">
    <property type="protein sequence ID" value="VTJ69402.1"/>
    <property type="molecule type" value="Genomic_DNA"/>
</dbReference>
<organism evidence="4 5">
    <name type="scientific">Marmota monax</name>
    <name type="common">Woodchuck</name>
    <dbReference type="NCBI Taxonomy" id="9995"/>
    <lineage>
        <taxon>Eukaryota</taxon>
        <taxon>Metazoa</taxon>
        <taxon>Chordata</taxon>
        <taxon>Craniata</taxon>
        <taxon>Vertebrata</taxon>
        <taxon>Euteleostomi</taxon>
        <taxon>Mammalia</taxon>
        <taxon>Eutheria</taxon>
        <taxon>Euarchontoglires</taxon>
        <taxon>Glires</taxon>
        <taxon>Rodentia</taxon>
        <taxon>Sciuromorpha</taxon>
        <taxon>Sciuridae</taxon>
        <taxon>Xerinae</taxon>
        <taxon>Marmotini</taxon>
        <taxon>Marmota</taxon>
    </lineage>
</organism>
<dbReference type="Proteomes" id="UP000335636">
    <property type="component" value="Unassembled WGS sequence"/>
</dbReference>
<dbReference type="AlphaFoldDB" id="A0A5E4BL74"/>
<dbReference type="InterPro" id="IPR035963">
    <property type="entry name" value="FERM_2"/>
</dbReference>
<keyword evidence="5" id="KW-1185">Reference proteome</keyword>
<dbReference type="SUPFAM" id="SSF54236">
    <property type="entry name" value="Ubiquitin-like"/>
    <property type="match status" value="1"/>
</dbReference>
<dbReference type="SUPFAM" id="SSF47031">
    <property type="entry name" value="Second domain of FERM"/>
    <property type="match status" value="1"/>
</dbReference>
<evidence type="ECO:0000259" key="2">
    <source>
        <dbReference type="PROSITE" id="PS50057"/>
    </source>
</evidence>
<reference evidence="3" key="2">
    <citation type="submission" date="2020-08" db="EMBL/GenBank/DDBJ databases">
        <authorList>
            <person name="Shumante A."/>
            <person name="Zimin A.V."/>
            <person name="Puiu D."/>
            <person name="Salzberg S.L."/>
        </authorList>
    </citation>
    <scope>NUCLEOTIDE SEQUENCE</scope>
    <source>
        <strain evidence="3">WC2-LM</strain>
        <tissue evidence="3">Liver</tissue>
    </source>
</reference>
<dbReference type="InterPro" id="IPR029071">
    <property type="entry name" value="Ubiquitin-like_domsf"/>
</dbReference>
<dbReference type="PROSITE" id="PS50057">
    <property type="entry name" value="FERM_3"/>
    <property type="match status" value="1"/>
</dbReference>
<dbReference type="InterPro" id="IPR019749">
    <property type="entry name" value="Band_41_domain"/>
</dbReference>
<accession>A0A5E4BL74</accession>
<dbReference type="SMART" id="SM00295">
    <property type="entry name" value="B41"/>
    <property type="match status" value="1"/>
</dbReference>
<dbReference type="InterPro" id="IPR000299">
    <property type="entry name" value="FERM_domain"/>
</dbReference>
<dbReference type="Gene3D" id="1.20.80.60">
    <property type="match status" value="1"/>
</dbReference>